<reference evidence="1" key="1">
    <citation type="submission" date="2022-01" db="EMBL/GenBank/DDBJ databases">
        <title>Whole genome-based taxonomy of the Shewanellaceae.</title>
        <authorList>
            <person name="Martin-Rodriguez A.J."/>
        </authorList>
    </citation>
    <scope>NUCLEOTIDE SEQUENCE</scope>
    <source>
        <strain evidence="1">DSM 23803</strain>
    </source>
</reference>
<proteinExistence type="predicted"/>
<dbReference type="Pfam" id="PF07471">
    <property type="entry name" value="Phage_Nu1"/>
    <property type="match status" value="1"/>
</dbReference>
<dbReference type="AlphaFoldDB" id="A0A9X1Z2I4"/>
<name>A0A9X1Z2I4_9GAMM</name>
<dbReference type="Proteomes" id="UP001139408">
    <property type="component" value="Unassembled WGS sequence"/>
</dbReference>
<gene>
    <name evidence="1" type="ORF">L2749_00380</name>
</gene>
<organism evidence="1 2">
    <name type="scientific">Shewanella algicola</name>
    <dbReference type="NCBI Taxonomy" id="640633"/>
    <lineage>
        <taxon>Bacteria</taxon>
        <taxon>Pseudomonadati</taxon>
        <taxon>Pseudomonadota</taxon>
        <taxon>Gammaproteobacteria</taxon>
        <taxon>Alteromonadales</taxon>
        <taxon>Shewanellaceae</taxon>
        <taxon>Shewanella</taxon>
    </lineage>
</organism>
<evidence type="ECO:0000313" key="2">
    <source>
        <dbReference type="Proteomes" id="UP001139408"/>
    </source>
</evidence>
<dbReference type="RefSeq" id="WP_188923495.1">
    <property type="nucleotide sequence ID" value="NZ_BMQI01000001.1"/>
</dbReference>
<evidence type="ECO:0000313" key="1">
    <source>
        <dbReference type="EMBL" id="MCL1103728.1"/>
    </source>
</evidence>
<keyword evidence="2" id="KW-1185">Reference proteome</keyword>
<dbReference type="EMBL" id="JAKILJ010000001">
    <property type="protein sequence ID" value="MCL1103728.1"/>
    <property type="molecule type" value="Genomic_DNA"/>
</dbReference>
<dbReference type="InterPro" id="IPR010906">
    <property type="entry name" value="Phage_lambda_Nu1_terminase-ssu"/>
</dbReference>
<sequence>MARIQTPEAEPVLLNKTDLCKSLGISTQAFDKWDVPIHSKKGRECLYTMADVVGNRVANERKKHVSKPLDDEDDKPNIDYERYRLTKAQADGQELKNEKDRKEVVEVAFCSFVLSRIAAQISPVLDQIHIRVKRKFPDMPERTIDAIRAEVIKSQNTAAELANGIEDLLDEYISSTD</sequence>
<protein>
    <submittedName>
        <fullName evidence="1">Terminase small subunit</fullName>
    </submittedName>
</protein>
<comment type="caution">
    <text evidence="1">The sequence shown here is derived from an EMBL/GenBank/DDBJ whole genome shotgun (WGS) entry which is preliminary data.</text>
</comment>
<accession>A0A9X1Z2I4</accession>